<protein>
    <recommendedName>
        <fullName evidence="6">THAP-type domain-containing protein</fullName>
    </recommendedName>
</protein>
<proteinExistence type="predicted"/>
<evidence type="ECO:0000313" key="8">
    <source>
        <dbReference type="Proteomes" id="UP000265040"/>
    </source>
</evidence>
<dbReference type="InParanoid" id="A0A7N6C398"/>
<reference evidence="7" key="2">
    <citation type="submission" date="2025-08" db="UniProtKB">
        <authorList>
            <consortium name="Ensembl"/>
        </authorList>
    </citation>
    <scope>IDENTIFICATION</scope>
</reference>
<reference evidence="7" key="3">
    <citation type="submission" date="2025-09" db="UniProtKB">
        <authorList>
            <consortium name="Ensembl"/>
        </authorList>
    </citation>
    <scope>IDENTIFICATION</scope>
</reference>
<keyword evidence="2 5" id="KW-0863">Zinc-finger</keyword>
<keyword evidence="8" id="KW-1185">Reference proteome</keyword>
<evidence type="ECO:0000256" key="5">
    <source>
        <dbReference type="PROSITE-ProRule" id="PRU00309"/>
    </source>
</evidence>
<dbReference type="InterPro" id="IPR038441">
    <property type="entry name" value="THAP_Znf_sf"/>
</dbReference>
<dbReference type="GeneTree" id="ENSGT00940000165627"/>
<dbReference type="SMART" id="SM00692">
    <property type="entry name" value="DM3"/>
    <property type="match status" value="1"/>
</dbReference>
<reference evidence="7" key="1">
    <citation type="submission" date="2021-04" db="EMBL/GenBank/DDBJ databases">
        <authorList>
            <consortium name="Wellcome Sanger Institute Data Sharing"/>
        </authorList>
    </citation>
    <scope>NUCLEOTIDE SEQUENCE [LARGE SCALE GENOMIC DNA]</scope>
</reference>
<dbReference type="PROSITE" id="PS50950">
    <property type="entry name" value="ZF_THAP"/>
    <property type="match status" value="1"/>
</dbReference>
<sequence>MPDFCAAFGCSNERNAKTKEQGITFHRFPKDKVKRRAWTAALRRRNFVPNDRSVVCSCHFNSEDFDRTGQTTRLKEGVTPSIFTFTDHLSKVGVIDNLPLYSA</sequence>
<dbReference type="SMART" id="SM00980">
    <property type="entry name" value="THAP"/>
    <property type="match status" value="1"/>
</dbReference>
<keyword evidence="4 5" id="KW-0238">DNA-binding</keyword>
<dbReference type="OrthoDB" id="7312725at2759"/>
<dbReference type="SUPFAM" id="SSF57716">
    <property type="entry name" value="Glucocorticoid receptor-like (DNA-binding domain)"/>
    <property type="match status" value="1"/>
</dbReference>
<evidence type="ECO:0000313" key="7">
    <source>
        <dbReference type="Ensembl" id="ENSATEP00000071020.1"/>
    </source>
</evidence>
<dbReference type="InterPro" id="IPR006612">
    <property type="entry name" value="THAP_Znf"/>
</dbReference>
<dbReference type="Proteomes" id="UP000265040">
    <property type="component" value="Chromosome 5"/>
</dbReference>
<dbReference type="PANTHER" id="PTHR47696:SF1">
    <property type="entry name" value="THAP DOMAIN-CONTAINING PROTEIN 2"/>
    <property type="match status" value="1"/>
</dbReference>
<feature type="domain" description="THAP-type" evidence="6">
    <location>
        <begin position="1"/>
        <end position="83"/>
    </location>
</feature>
<dbReference type="GO" id="GO:0008270">
    <property type="term" value="F:zinc ion binding"/>
    <property type="evidence" value="ECO:0007669"/>
    <property type="project" value="UniProtKB-KW"/>
</dbReference>
<organism evidence="7 8">
    <name type="scientific">Anabas testudineus</name>
    <name type="common">Climbing perch</name>
    <name type="synonym">Anthias testudineus</name>
    <dbReference type="NCBI Taxonomy" id="64144"/>
    <lineage>
        <taxon>Eukaryota</taxon>
        <taxon>Metazoa</taxon>
        <taxon>Chordata</taxon>
        <taxon>Craniata</taxon>
        <taxon>Vertebrata</taxon>
        <taxon>Euteleostomi</taxon>
        <taxon>Actinopterygii</taxon>
        <taxon>Neopterygii</taxon>
        <taxon>Teleostei</taxon>
        <taxon>Neoteleostei</taxon>
        <taxon>Acanthomorphata</taxon>
        <taxon>Anabantaria</taxon>
        <taxon>Anabantiformes</taxon>
        <taxon>Anabantoidei</taxon>
        <taxon>Anabantidae</taxon>
        <taxon>Anabas</taxon>
    </lineage>
</organism>
<evidence type="ECO:0000256" key="1">
    <source>
        <dbReference type="ARBA" id="ARBA00022723"/>
    </source>
</evidence>
<evidence type="ECO:0000256" key="2">
    <source>
        <dbReference type="ARBA" id="ARBA00022771"/>
    </source>
</evidence>
<dbReference type="Pfam" id="PF05485">
    <property type="entry name" value="THAP"/>
    <property type="match status" value="1"/>
</dbReference>
<keyword evidence="1" id="KW-0479">Metal-binding</keyword>
<name>A0A7N6C398_ANATE</name>
<evidence type="ECO:0000256" key="4">
    <source>
        <dbReference type="ARBA" id="ARBA00023125"/>
    </source>
</evidence>
<evidence type="ECO:0000259" key="6">
    <source>
        <dbReference type="PROSITE" id="PS50950"/>
    </source>
</evidence>
<dbReference type="Ensembl" id="ENSATET00000042941.2">
    <property type="protein sequence ID" value="ENSATEP00000071020.1"/>
    <property type="gene ID" value="ENSATEG00000028995.2"/>
</dbReference>
<dbReference type="AlphaFoldDB" id="A0A7N6C398"/>
<dbReference type="GO" id="GO:0003677">
    <property type="term" value="F:DNA binding"/>
    <property type="evidence" value="ECO:0007669"/>
    <property type="project" value="UniProtKB-UniRule"/>
</dbReference>
<dbReference type="Gene3D" id="6.20.210.20">
    <property type="entry name" value="THAP domain"/>
    <property type="match status" value="1"/>
</dbReference>
<keyword evidence="3" id="KW-0862">Zinc</keyword>
<dbReference type="PANTHER" id="PTHR47696">
    <property type="entry name" value="THAP DOMAIN-CONTAINING PROTEIN 2"/>
    <property type="match status" value="1"/>
</dbReference>
<evidence type="ECO:0000256" key="3">
    <source>
        <dbReference type="ARBA" id="ARBA00022833"/>
    </source>
</evidence>
<dbReference type="InterPro" id="IPR026521">
    <property type="entry name" value="THAP2"/>
</dbReference>
<accession>A0A7N6C398</accession>